<evidence type="ECO:0000313" key="1">
    <source>
        <dbReference type="EMBL" id="APE36842.1"/>
    </source>
</evidence>
<proteinExistence type="predicted"/>
<accession>A0A1J0VXX2</accession>
<protein>
    <submittedName>
        <fullName evidence="1">Uncharacterized protein</fullName>
    </submittedName>
</protein>
<dbReference type="Proteomes" id="UP000183810">
    <property type="component" value="Chromosome"/>
</dbReference>
<organism evidence="1 2">
    <name type="scientific">Nocardia mangyaensis</name>
    <dbReference type="NCBI Taxonomy" id="2213200"/>
    <lineage>
        <taxon>Bacteria</taxon>
        <taxon>Bacillati</taxon>
        <taxon>Actinomycetota</taxon>
        <taxon>Actinomycetes</taxon>
        <taxon>Mycobacteriales</taxon>
        <taxon>Nocardiaceae</taxon>
        <taxon>Nocardia</taxon>
    </lineage>
</organism>
<name>A0A1J0VXX2_9NOCA</name>
<dbReference type="RefSeq" id="WP_071930027.1">
    <property type="nucleotide sequence ID" value="NZ_CP018082.1"/>
</dbReference>
<keyword evidence="2" id="KW-1185">Reference proteome</keyword>
<dbReference type="KEGG" id="nsl:BOX37_26205"/>
<sequence>MQSRNCEIESRQRHLAEAAKFGRIGKVKLQRLLCESFSRRVISIASEPQMCFGSVVRLFRLRKGHHSAGSVRAEHRLAGALSAREGVLGPVRVTHAGAGAGFCGSQTDARGP</sequence>
<evidence type="ECO:0000313" key="2">
    <source>
        <dbReference type="Proteomes" id="UP000183810"/>
    </source>
</evidence>
<reference evidence="1" key="1">
    <citation type="submission" date="2016-11" db="EMBL/GenBank/DDBJ databases">
        <authorList>
            <person name="Jaros S."/>
            <person name="Januszkiewicz K."/>
            <person name="Wedrychowicz H."/>
        </authorList>
    </citation>
    <scope>NUCLEOTIDE SEQUENCE [LARGE SCALE GENOMIC DNA]</scope>
    <source>
        <strain evidence="1">Y48</strain>
    </source>
</reference>
<gene>
    <name evidence="1" type="ORF">BOX37_26205</name>
</gene>
<dbReference type="AlphaFoldDB" id="A0A1J0VXX2"/>
<dbReference type="EMBL" id="CP018082">
    <property type="protein sequence ID" value="APE36842.1"/>
    <property type="molecule type" value="Genomic_DNA"/>
</dbReference>